<dbReference type="PROSITE" id="PS50011">
    <property type="entry name" value="PROTEIN_KINASE_DOM"/>
    <property type="match status" value="1"/>
</dbReference>
<dbReference type="FunFam" id="3.80.10.10:FF:001158">
    <property type="entry name" value="Leucine-rich repeat protein kinase family protein"/>
    <property type="match status" value="1"/>
</dbReference>
<protein>
    <recommendedName>
        <fullName evidence="24">Receptor kinase-like protein Xa21</fullName>
        <ecNumber evidence="4">2.7.11.1</ecNumber>
    </recommendedName>
</protein>
<name>A0ABC8YWJ9_9POAL</name>
<comment type="catalytic activity">
    <reaction evidence="20">
        <text>L-threonyl-[protein] + ATP = O-phospho-L-threonyl-[protein] + ADP + H(+)</text>
        <dbReference type="Rhea" id="RHEA:46608"/>
        <dbReference type="Rhea" id="RHEA-COMP:11060"/>
        <dbReference type="Rhea" id="RHEA-COMP:11605"/>
        <dbReference type="ChEBI" id="CHEBI:15378"/>
        <dbReference type="ChEBI" id="CHEBI:30013"/>
        <dbReference type="ChEBI" id="CHEBI:30616"/>
        <dbReference type="ChEBI" id="CHEBI:61977"/>
        <dbReference type="ChEBI" id="CHEBI:456216"/>
        <dbReference type="EC" id="2.7.11.1"/>
    </reaction>
</comment>
<evidence type="ECO:0000256" key="2">
    <source>
        <dbReference type="ARBA" id="ARBA00004389"/>
    </source>
</evidence>
<dbReference type="InterPro" id="IPR013210">
    <property type="entry name" value="LRR_N_plant-typ"/>
</dbReference>
<sequence>MATRWPSLLLLLLLLLLSASASISILVAAQAGDEAALRAFKAAAISGGHGDMLPSWNSTSVLGFCSWEGVRCGARHRRVVALSLPSYGLIGTLSPAIGNLTFLRTLNLSSNWFQGNIPESIGRLQPAPWAYPAELGRKLTSLRGLSLLNNSFTGAIPATLSNMSSLYYLGLSRNQLEGPIPPEIGSLAGLQVLRLYSNNLSGVLPHSLYNLSLLQEFTAGKNSLSGTIPTNIGDGLPNIEFLNFGENQFRGTIPPSLSNLSALTTIHLASNSFSGHVTPTLGRLKGLVYLSLAYNKLEANVTEGWEFITVLTNCSQLQHLMLASNSFSGELPSSIANLSTTLQHLYLGDNMISGFIPSNIGNLIGLEILMIASTSISGVIPESIGQLKNMAELSLYNTSLSGLIPSSLGNLTQLNKLLAYYGNLEGPIPASFGNLKNMFVLDLSTNRLNGSIPKEEISCLAKYLTVLETASRWNGCCWTRTCLRADIVGLQDLYLAHNNLSGSIPTCLQNLTTLLNLDLSSNGLQGEVPKGGVFGNGMNLSIDGNDELCGGTPQLHLAPCSMLAPEKKKRHLSKSLMITLTSISALVFSVSVVSFIQLIHKKLRKKHESQLISTTEEQYDRVSYYALSNGTNGFSEANLLGQGSYGMVCKCTLYGTTVAVKVFNTQQSRTIRSFVAECEALRRVRHRCLVKIITCCSSTNHQGQEFKALVFEFMPNGSLNDWLHRDSNTLAQTNTLSLEQRLNIAVDIMDALDYLHNHCQPTIIHCDLKPSNILLTQGMSARVGDFGISRILPESASTTLQNSTSTTGIRGTIGYVAPEYGECSFISSQGDVYSLGILLLEMFTGRSPTDEMFNDSLDLHKFSENALPEKIWDIVDPTIWMHIDAYNSSIRSEIQNYLVSVVSLGISCSKKQPRDRILIEDAAIEMHVIRDSYLKFARSLLVEHGGATTTHSDFPQQ</sequence>
<evidence type="ECO:0000256" key="6">
    <source>
        <dbReference type="ARBA" id="ARBA00022527"/>
    </source>
</evidence>
<keyword evidence="17" id="KW-0472">Membrane</keyword>
<evidence type="ECO:0000256" key="21">
    <source>
        <dbReference type="ARBA" id="ARBA00048679"/>
    </source>
</evidence>
<evidence type="ECO:0000256" key="7">
    <source>
        <dbReference type="ARBA" id="ARBA00022553"/>
    </source>
</evidence>
<evidence type="ECO:0000256" key="3">
    <source>
        <dbReference type="ARBA" id="ARBA00008684"/>
    </source>
</evidence>
<feature type="chain" id="PRO_5044872842" description="Receptor kinase-like protein Xa21" evidence="26">
    <location>
        <begin position="22"/>
        <end position="957"/>
    </location>
</feature>
<keyword evidence="19" id="KW-0325">Glycoprotein</keyword>
<evidence type="ECO:0000256" key="23">
    <source>
        <dbReference type="ARBA" id="ARBA00056628"/>
    </source>
</evidence>
<reference evidence="28 29" key="2">
    <citation type="submission" date="2024-10" db="EMBL/GenBank/DDBJ databases">
        <authorList>
            <person name="Ryan C."/>
        </authorList>
    </citation>
    <scope>NUCLEOTIDE SEQUENCE [LARGE SCALE GENOMIC DNA]</scope>
</reference>
<feature type="signal peptide" evidence="26">
    <location>
        <begin position="1"/>
        <end position="21"/>
    </location>
</feature>
<accession>A0ABC8YWJ9</accession>
<comment type="similarity">
    <text evidence="3">Belongs to the protein kinase superfamily. Ser/Thr protein kinase family.</text>
</comment>
<keyword evidence="12" id="KW-0677">Repeat</keyword>
<evidence type="ECO:0000256" key="11">
    <source>
        <dbReference type="ARBA" id="ARBA00022729"/>
    </source>
</evidence>
<evidence type="ECO:0000256" key="24">
    <source>
        <dbReference type="ARBA" id="ARBA00072040"/>
    </source>
</evidence>
<dbReference type="SUPFAM" id="SSF52058">
    <property type="entry name" value="L domain-like"/>
    <property type="match status" value="2"/>
</dbReference>
<comment type="catalytic activity">
    <reaction evidence="21">
        <text>L-seryl-[protein] + ATP = O-phospho-L-seryl-[protein] + ADP + H(+)</text>
        <dbReference type="Rhea" id="RHEA:17989"/>
        <dbReference type="Rhea" id="RHEA-COMP:9863"/>
        <dbReference type="Rhea" id="RHEA-COMP:11604"/>
        <dbReference type="ChEBI" id="CHEBI:15378"/>
        <dbReference type="ChEBI" id="CHEBI:29999"/>
        <dbReference type="ChEBI" id="CHEBI:30616"/>
        <dbReference type="ChEBI" id="CHEBI:83421"/>
        <dbReference type="ChEBI" id="CHEBI:456216"/>
        <dbReference type="EC" id="2.7.11.1"/>
    </reaction>
</comment>
<feature type="domain" description="Protein kinase" evidence="27">
    <location>
        <begin position="634"/>
        <end position="934"/>
    </location>
</feature>
<dbReference type="InterPro" id="IPR032675">
    <property type="entry name" value="LRR_dom_sf"/>
</dbReference>
<dbReference type="PANTHER" id="PTHR27008:SF376">
    <property type="entry name" value="OS01G0152000 PROTEIN"/>
    <property type="match status" value="1"/>
</dbReference>
<keyword evidence="15 25" id="KW-0067">ATP-binding</keyword>
<keyword evidence="10" id="KW-0812">Transmembrane</keyword>
<dbReference type="GO" id="GO:0005524">
    <property type="term" value="F:ATP binding"/>
    <property type="evidence" value="ECO:0007669"/>
    <property type="project" value="UniProtKB-UniRule"/>
</dbReference>
<evidence type="ECO:0000256" key="19">
    <source>
        <dbReference type="ARBA" id="ARBA00023180"/>
    </source>
</evidence>
<feature type="binding site" evidence="25">
    <location>
        <position position="661"/>
    </location>
    <ligand>
        <name>ATP</name>
        <dbReference type="ChEBI" id="CHEBI:30616"/>
    </ligand>
</feature>
<evidence type="ECO:0000256" key="12">
    <source>
        <dbReference type="ARBA" id="ARBA00022737"/>
    </source>
</evidence>
<evidence type="ECO:0000256" key="15">
    <source>
        <dbReference type="ARBA" id="ARBA00022840"/>
    </source>
</evidence>
<keyword evidence="13 25" id="KW-0547">Nucleotide-binding</keyword>
<keyword evidence="7" id="KW-0597">Phosphoprotein</keyword>
<evidence type="ECO:0000256" key="20">
    <source>
        <dbReference type="ARBA" id="ARBA00047899"/>
    </source>
</evidence>
<dbReference type="EMBL" id="OZ075127">
    <property type="protein sequence ID" value="CAL4951552.1"/>
    <property type="molecule type" value="Genomic_DNA"/>
</dbReference>
<keyword evidence="16" id="KW-1133">Transmembrane helix</keyword>
<evidence type="ECO:0000256" key="8">
    <source>
        <dbReference type="ARBA" id="ARBA00022614"/>
    </source>
</evidence>
<dbReference type="InterPro" id="IPR011009">
    <property type="entry name" value="Kinase-like_dom_sf"/>
</dbReference>
<evidence type="ECO:0000256" key="5">
    <source>
        <dbReference type="ARBA" id="ARBA00022475"/>
    </source>
</evidence>
<dbReference type="Pfam" id="PF23598">
    <property type="entry name" value="LRR_14"/>
    <property type="match status" value="1"/>
</dbReference>
<evidence type="ECO:0000256" key="22">
    <source>
        <dbReference type="ARBA" id="ARBA00054320"/>
    </source>
</evidence>
<evidence type="ECO:0000256" key="26">
    <source>
        <dbReference type="SAM" id="SignalP"/>
    </source>
</evidence>
<dbReference type="PROSITE" id="PS00108">
    <property type="entry name" value="PROTEIN_KINASE_ST"/>
    <property type="match status" value="1"/>
</dbReference>
<comment type="function">
    <text evidence="23">The processed protein kinase Xa21 chain released by protein cleavage after X.oryzae pv. oryzae protein Ax21 detection translocates into the nucleus where it can bind and regulate WRKY62, a transcription factor. Confers resistance to the bacterial pathogen X.oryzae pv. oryzae (Xoo).</text>
</comment>
<dbReference type="InterPro" id="IPR001611">
    <property type="entry name" value="Leu-rich_rpt"/>
</dbReference>
<dbReference type="Proteomes" id="UP001497457">
    <property type="component" value="Chromosome 17b"/>
</dbReference>
<keyword evidence="11 26" id="KW-0732">Signal</keyword>
<keyword evidence="29" id="KW-1185">Reference proteome</keyword>
<evidence type="ECO:0000256" key="13">
    <source>
        <dbReference type="ARBA" id="ARBA00022741"/>
    </source>
</evidence>
<evidence type="ECO:0000256" key="4">
    <source>
        <dbReference type="ARBA" id="ARBA00012513"/>
    </source>
</evidence>
<dbReference type="FunFam" id="3.30.200.20:FF:000432">
    <property type="entry name" value="LRR receptor-like serine/threonine-protein kinase EFR"/>
    <property type="match status" value="1"/>
</dbReference>
<dbReference type="InterPro" id="IPR055414">
    <property type="entry name" value="LRR_R13L4/SHOC2-like"/>
</dbReference>
<evidence type="ECO:0000256" key="18">
    <source>
        <dbReference type="ARBA" id="ARBA00023170"/>
    </source>
</evidence>
<dbReference type="InterPro" id="IPR051809">
    <property type="entry name" value="Plant_receptor-like_S/T_kinase"/>
</dbReference>
<reference evidence="29" key="1">
    <citation type="submission" date="2024-06" db="EMBL/GenBank/DDBJ databases">
        <authorList>
            <person name="Ryan C."/>
        </authorList>
    </citation>
    <scope>NUCLEOTIDE SEQUENCE [LARGE SCALE GENOMIC DNA]</scope>
</reference>
<dbReference type="GO" id="GO:0004674">
    <property type="term" value="F:protein serine/threonine kinase activity"/>
    <property type="evidence" value="ECO:0007669"/>
    <property type="project" value="UniProtKB-KW"/>
</dbReference>
<keyword evidence="5" id="KW-1003">Cell membrane</keyword>
<evidence type="ECO:0000313" key="28">
    <source>
        <dbReference type="EMBL" id="CAL4951552.1"/>
    </source>
</evidence>
<dbReference type="PROSITE" id="PS00107">
    <property type="entry name" value="PROTEIN_KINASE_ATP"/>
    <property type="match status" value="1"/>
</dbReference>
<dbReference type="GO" id="GO:0005789">
    <property type="term" value="C:endoplasmic reticulum membrane"/>
    <property type="evidence" value="ECO:0007669"/>
    <property type="project" value="UniProtKB-SubCell"/>
</dbReference>
<dbReference type="EC" id="2.7.11.1" evidence="4"/>
<gene>
    <name evidence="28" type="ORF">URODEC1_LOCUS38987</name>
</gene>
<evidence type="ECO:0000256" key="17">
    <source>
        <dbReference type="ARBA" id="ARBA00023136"/>
    </source>
</evidence>
<keyword evidence="18" id="KW-0675">Receptor</keyword>
<dbReference type="SMART" id="SM00220">
    <property type="entry name" value="S_TKc"/>
    <property type="match status" value="1"/>
</dbReference>
<evidence type="ECO:0000256" key="25">
    <source>
        <dbReference type="PROSITE-ProRule" id="PRU10141"/>
    </source>
</evidence>
<keyword evidence="14" id="KW-0418">Kinase</keyword>
<comment type="function">
    <text evidence="22">Receptor kinase that detects X.oryzae pv. oryzae protein Ax21 to promote innate immunity. Following X.oryzae pv. oryzae protein Ax21 detection, undergoes cleavage, releasing the processed protein kinase Xa21 chain.</text>
</comment>
<dbReference type="PANTHER" id="PTHR27008">
    <property type="entry name" value="OS04G0122200 PROTEIN"/>
    <property type="match status" value="1"/>
</dbReference>
<evidence type="ECO:0000256" key="14">
    <source>
        <dbReference type="ARBA" id="ARBA00022777"/>
    </source>
</evidence>
<organism evidence="28 29">
    <name type="scientific">Urochloa decumbens</name>
    <dbReference type="NCBI Taxonomy" id="240449"/>
    <lineage>
        <taxon>Eukaryota</taxon>
        <taxon>Viridiplantae</taxon>
        <taxon>Streptophyta</taxon>
        <taxon>Embryophyta</taxon>
        <taxon>Tracheophyta</taxon>
        <taxon>Spermatophyta</taxon>
        <taxon>Magnoliopsida</taxon>
        <taxon>Liliopsida</taxon>
        <taxon>Poales</taxon>
        <taxon>Poaceae</taxon>
        <taxon>PACMAD clade</taxon>
        <taxon>Panicoideae</taxon>
        <taxon>Panicodae</taxon>
        <taxon>Paniceae</taxon>
        <taxon>Melinidinae</taxon>
        <taxon>Urochloa</taxon>
    </lineage>
</organism>
<dbReference type="Pfam" id="PF00069">
    <property type="entry name" value="Pkinase"/>
    <property type="match status" value="1"/>
</dbReference>
<dbReference type="AlphaFoldDB" id="A0ABC8YWJ9"/>
<dbReference type="Pfam" id="PF00560">
    <property type="entry name" value="LRR_1"/>
    <property type="match status" value="5"/>
</dbReference>
<comment type="subcellular location">
    <subcellularLocation>
        <location evidence="1">Cell membrane</location>
        <topology evidence="1">Single-pass membrane protein</topology>
    </subcellularLocation>
    <subcellularLocation>
        <location evidence="2">Endoplasmic reticulum membrane</location>
        <topology evidence="2">Single-pass membrane protein</topology>
    </subcellularLocation>
</comment>
<dbReference type="SMART" id="SM00369">
    <property type="entry name" value="LRR_TYP"/>
    <property type="match status" value="6"/>
</dbReference>
<dbReference type="Gene3D" id="3.30.200.20">
    <property type="entry name" value="Phosphorylase Kinase, domain 1"/>
    <property type="match status" value="1"/>
</dbReference>
<evidence type="ECO:0000259" key="27">
    <source>
        <dbReference type="PROSITE" id="PS50011"/>
    </source>
</evidence>
<dbReference type="FunFam" id="1.10.510.10:FF:000358">
    <property type="entry name" value="Putative leucine-rich repeat receptor-like serine/threonine-protein kinase"/>
    <property type="match status" value="1"/>
</dbReference>
<dbReference type="Pfam" id="PF08263">
    <property type="entry name" value="LRRNT_2"/>
    <property type="match status" value="1"/>
</dbReference>
<evidence type="ECO:0000256" key="1">
    <source>
        <dbReference type="ARBA" id="ARBA00004162"/>
    </source>
</evidence>
<dbReference type="InterPro" id="IPR000719">
    <property type="entry name" value="Prot_kinase_dom"/>
</dbReference>
<dbReference type="Gene3D" id="3.80.10.10">
    <property type="entry name" value="Ribonuclease Inhibitor"/>
    <property type="match status" value="3"/>
</dbReference>
<keyword evidence="8" id="KW-0433">Leucine-rich repeat</keyword>
<proteinExistence type="inferred from homology"/>
<dbReference type="Gene3D" id="1.10.510.10">
    <property type="entry name" value="Transferase(Phosphotransferase) domain 1"/>
    <property type="match status" value="1"/>
</dbReference>
<dbReference type="GO" id="GO:0005886">
    <property type="term" value="C:plasma membrane"/>
    <property type="evidence" value="ECO:0007669"/>
    <property type="project" value="UniProtKB-SubCell"/>
</dbReference>
<dbReference type="FunFam" id="3.80.10.10:FF:000041">
    <property type="entry name" value="LRR receptor-like serine/threonine-protein kinase ERECTA"/>
    <property type="match status" value="1"/>
</dbReference>
<keyword evidence="6" id="KW-0723">Serine/threonine-protein kinase</keyword>
<dbReference type="InterPro" id="IPR008271">
    <property type="entry name" value="Ser/Thr_kinase_AS"/>
</dbReference>
<keyword evidence="9" id="KW-0808">Transferase</keyword>
<evidence type="ECO:0000313" key="29">
    <source>
        <dbReference type="Proteomes" id="UP001497457"/>
    </source>
</evidence>
<evidence type="ECO:0000256" key="16">
    <source>
        <dbReference type="ARBA" id="ARBA00022989"/>
    </source>
</evidence>
<dbReference type="InterPro" id="IPR017441">
    <property type="entry name" value="Protein_kinase_ATP_BS"/>
</dbReference>
<dbReference type="InterPro" id="IPR003591">
    <property type="entry name" value="Leu-rich_rpt_typical-subtyp"/>
</dbReference>
<dbReference type="SUPFAM" id="SSF56112">
    <property type="entry name" value="Protein kinase-like (PK-like)"/>
    <property type="match status" value="1"/>
</dbReference>
<evidence type="ECO:0000256" key="10">
    <source>
        <dbReference type="ARBA" id="ARBA00022692"/>
    </source>
</evidence>
<evidence type="ECO:0000256" key="9">
    <source>
        <dbReference type="ARBA" id="ARBA00022679"/>
    </source>
</evidence>